<dbReference type="CDD" id="cd04301">
    <property type="entry name" value="NAT_SF"/>
    <property type="match status" value="1"/>
</dbReference>
<evidence type="ECO:0000256" key="2">
    <source>
        <dbReference type="ARBA" id="ARBA00023315"/>
    </source>
</evidence>
<dbReference type="GO" id="GO:0008080">
    <property type="term" value="F:N-acetyltransferase activity"/>
    <property type="evidence" value="ECO:0007669"/>
    <property type="project" value="UniProtKB-ARBA"/>
</dbReference>
<dbReference type="Gene3D" id="3.40.630.30">
    <property type="match status" value="1"/>
</dbReference>
<dbReference type="Pfam" id="PF00583">
    <property type="entry name" value="Acetyltransf_1"/>
    <property type="match status" value="1"/>
</dbReference>
<feature type="domain" description="N-acetyltransferase" evidence="3">
    <location>
        <begin position="17"/>
        <end position="177"/>
    </location>
</feature>
<accession>A0A9D2D2M4</accession>
<dbReference type="InterPro" id="IPR016181">
    <property type="entry name" value="Acyl_CoA_acyltransferase"/>
</dbReference>
<reference evidence="4" key="1">
    <citation type="journal article" date="2021" name="PeerJ">
        <title>Extensive microbial diversity within the chicken gut microbiome revealed by metagenomics and culture.</title>
        <authorList>
            <person name="Gilroy R."/>
            <person name="Ravi A."/>
            <person name="Getino M."/>
            <person name="Pursley I."/>
            <person name="Horton D.L."/>
            <person name="Alikhan N.F."/>
            <person name="Baker D."/>
            <person name="Gharbi K."/>
            <person name="Hall N."/>
            <person name="Watson M."/>
            <person name="Adriaenssens E.M."/>
            <person name="Foster-Nyarko E."/>
            <person name="Jarju S."/>
            <person name="Secka A."/>
            <person name="Antonio M."/>
            <person name="Oren A."/>
            <person name="Chaudhuri R.R."/>
            <person name="La Ragione R."/>
            <person name="Hildebrand F."/>
            <person name="Pallen M.J."/>
        </authorList>
    </citation>
    <scope>NUCLEOTIDE SEQUENCE</scope>
    <source>
        <strain evidence="4">CHK192-9172</strain>
    </source>
</reference>
<evidence type="ECO:0000313" key="5">
    <source>
        <dbReference type="Proteomes" id="UP000824024"/>
    </source>
</evidence>
<protein>
    <submittedName>
        <fullName evidence="4">GNAT family N-acetyltransferase</fullName>
    </submittedName>
</protein>
<evidence type="ECO:0000313" key="4">
    <source>
        <dbReference type="EMBL" id="HIZ07365.1"/>
    </source>
</evidence>
<proteinExistence type="predicted"/>
<dbReference type="AlphaFoldDB" id="A0A9D2D2M4"/>
<keyword evidence="1" id="KW-0808">Transferase</keyword>
<dbReference type="EMBL" id="DXCH01000152">
    <property type="protein sequence ID" value="HIZ07365.1"/>
    <property type="molecule type" value="Genomic_DNA"/>
</dbReference>
<dbReference type="InterPro" id="IPR000182">
    <property type="entry name" value="GNAT_dom"/>
</dbReference>
<evidence type="ECO:0000256" key="1">
    <source>
        <dbReference type="ARBA" id="ARBA00022679"/>
    </source>
</evidence>
<reference evidence="4" key="2">
    <citation type="submission" date="2021-04" db="EMBL/GenBank/DDBJ databases">
        <authorList>
            <person name="Gilroy R."/>
        </authorList>
    </citation>
    <scope>NUCLEOTIDE SEQUENCE</scope>
    <source>
        <strain evidence="4">CHK192-9172</strain>
    </source>
</reference>
<gene>
    <name evidence="4" type="ORF">IAA08_05455</name>
</gene>
<sequence>MDKSTQKHDTVRLHEKFEFRDILPEEAEQAAEIERICFPPNEACTREMMIRRVERAPDLFLVAVDKENGQVAGFLNGLATNEQKFRDEFFTDAGLHDPKGDNIMLLGLDVLPEYRMQGLARELVNTYISRERAKGRRKLLLTCLDSKVEMYRKMGFQNEGIADSSWGGEKWHEMSCEVCREKEDSGK</sequence>
<dbReference type="InterPro" id="IPR051635">
    <property type="entry name" value="SNAT-like"/>
</dbReference>
<evidence type="ECO:0000259" key="3">
    <source>
        <dbReference type="PROSITE" id="PS51186"/>
    </source>
</evidence>
<organism evidence="4 5">
    <name type="scientific">Candidatus Eubacterium avistercoris</name>
    <dbReference type="NCBI Taxonomy" id="2838567"/>
    <lineage>
        <taxon>Bacteria</taxon>
        <taxon>Bacillati</taxon>
        <taxon>Bacillota</taxon>
        <taxon>Clostridia</taxon>
        <taxon>Eubacteriales</taxon>
        <taxon>Eubacteriaceae</taxon>
        <taxon>Eubacterium</taxon>
    </lineage>
</organism>
<dbReference type="PANTHER" id="PTHR10908:SF0">
    <property type="entry name" value="SEROTONIN N-ACETYLTRANSFERASE"/>
    <property type="match status" value="1"/>
</dbReference>
<keyword evidence="2" id="KW-0012">Acyltransferase</keyword>
<dbReference type="PANTHER" id="PTHR10908">
    <property type="entry name" value="SEROTONIN N-ACETYLTRANSFERASE"/>
    <property type="match status" value="1"/>
</dbReference>
<name>A0A9D2D2M4_9FIRM</name>
<dbReference type="SUPFAM" id="SSF55729">
    <property type="entry name" value="Acyl-CoA N-acyltransferases (Nat)"/>
    <property type="match status" value="1"/>
</dbReference>
<dbReference type="Proteomes" id="UP000824024">
    <property type="component" value="Unassembled WGS sequence"/>
</dbReference>
<comment type="caution">
    <text evidence="4">The sequence shown here is derived from an EMBL/GenBank/DDBJ whole genome shotgun (WGS) entry which is preliminary data.</text>
</comment>
<dbReference type="PROSITE" id="PS51186">
    <property type="entry name" value="GNAT"/>
    <property type="match status" value="1"/>
</dbReference>